<dbReference type="EMBL" id="FMHW01000003">
    <property type="protein sequence ID" value="SCL43140.1"/>
    <property type="molecule type" value="Genomic_DNA"/>
</dbReference>
<evidence type="ECO:0000313" key="4">
    <source>
        <dbReference type="EMBL" id="SCL43238.1"/>
    </source>
</evidence>
<proteinExistence type="predicted"/>
<organism evidence="3 5">
    <name type="scientific">Micromonospora pallida</name>
    <dbReference type="NCBI Taxonomy" id="145854"/>
    <lineage>
        <taxon>Bacteria</taxon>
        <taxon>Bacillati</taxon>
        <taxon>Actinomycetota</taxon>
        <taxon>Actinomycetes</taxon>
        <taxon>Micromonosporales</taxon>
        <taxon>Micromonosporaceae</taxon>
        <taxon>Micromonospora</taxon>
    </lineage>
</organism>
<dbReference type="EMBL" id="FMHW01000003">
    <property type="protein sequence ID" value="SCL43238.1"/>
    <property type="molecule type" value="Genomic_DNA"/>
</dbReference>
<keyword evidence="2" id="KW-0812">Transmembrane</keyword>
<dbReference type="Proteomes" id="UP000198959">
    <property type="component" value="Unassembled WGS sequence"/>
</dbReference>
<keyword evidence="2" id="KW-1133">Transmembrane helix</keyword>
<evidence type="ECO:0000256" key="1">
    <source>
        <dbReference type="SAM" id="MobiDB-lite"/>
    </source>
</evidence>
<feature type="transmembrane region" description="Helical" evidence="2">
    <location>
        <begin position="36"/>
        <end position="57"/>
    </location>
</feature>
<accession>A0A1C6TN16</accession>
<evidence type="ECO:0000313" key="3">
    <source>
        <dbReference type="EMBL" id="SCL43140.1"/>
    </source>
</evidence>
<protein>
    <submittedName>
        <fullName evidence="3">Uncharacterized protein</fullName>
    </submittedName>
</protein>
<sequence>MSTTSRRPRPVIIYAATMAGLTTLTGYAGLDQLIPAQAVAWLALATLVVGAVGGVLVQSQVTPVADPRDQYGRRLGAPSPGGHLSGDVSPGR</sequence>
<evidence type="ECO:0000313" key="5">
    <source>
        <dbReference type="Proteomes" id="UP000198959"/>
    </source>
</evidence>
<reference evidence="5" key="2">
    <citation type="submission" date="2016-06" db="EMBL/GenBank/DDBJ databases">
        <authorList>
            <person name="Varghese N."/>
            <person name="Submissions Spin"/>
        </authorList>
    </citation>
    <scope>NUCLEOTIDE SEQUENCE [LARGE SCALE GENOMIC DNA]</scope>
    <source>
        <strain evidence="5">DSM 43817</strain>
    </source>
</reference>
<dbReference type="AlphaFoldDB" id="A0A1C6TN16"/>
<keyword evidence="5" id="KW-1185">Reference proteome</keyword>
<keyword evidence="2" id="KW-0472">Membrane</keyword>
<feature type="transmembrane region" description="Helical" evidence="2">
    <location>
        <begin position="12"/>
        <end position="30"/>
    </location>
</feature>
<feature type="region of interest" description="Disordered" evidence="1">
    <location>
        <begin position="67"/>
        <end position="92"/>
    </location>
</feature>
<name>A0A1C6TN16_9ACTN</name>
<gene>
    <name evidence="3" type="ORF">GA0074692_6730</name>
    <name evidence="4" type="ORF">GA0074692_6781</name>
</gene>
<evidence type="ECO:0000256" key="2">
    <source>
        <dbReference type="SAM" id="Phobius"/>
    </source>
</evidence>
<dbReference type="RefSeq" id="WP_091654573.1">
    <property type="nucleotide sequence ID" value="NZ_FMHW01000003.1"/>
</dbReference>
<reference evidence="3" key="1">
    <citation type="submission" date="2016-06" db="EMBL/GenBank/DDBJ databases">
        <authorList>
            <person name="Kjaerup R.B."/>
            <person name="Dalgaard T.S."/>
            <person name="Juul-Madsen H.R."/>
        </authorList>
    </citation>
    <scope>NUCLEOTIDE SEQUENCE [LARGE SCALE GENOMIC DNA]</scope>
    <source>
        <strain evidence="3">DSM 43817</strain>
    </source>
</reference>